<organism evidence="8 9">
    <name type="scientific">Cryptosporangium japonicum</name>
    <dbReference type="NCBI Taxonomy" id="80872"/>
    <lineage>
        <taxon>Bacteria</taxon>
        <taxon>Bacillati</taxon>
        <taxon>Actinomycetota</taxon>
        <taxon>Actinomycetes</taxon>
        <taxon>Cryptosporangiales</taxon>
        <taxon>Cryptosporangiaceae</taxon>
        <taxon>Cryptosporangium</taxon>
    </lineage>
</organism>
<keyword evidence="6" id="KW-1003">Cell membrane</keyword>
<feature type="transmembrane region" description="Helical" evidence="6">
    <location>
        <begin position="157"/>
        <end position="177"/>
    </location>
</feature>
<feature type="domain" description="ABC transmembrane type-2" evidence="7">
    <location>
        <begin position="14"/>
        <end position="240"/>
    </location>
</feature>
<dbReference type="RefSeq" id="WP_344654374.1">
    <property type="nucleotide sequence ID" value="NZ_BAAAGX010000046.1"/>
</dbReference>
<feature type="transmembrane region" description="Helical" evidence="6">
    <location>
        <begin position="18"/>
        <end position="39"/>
    </location>
</feature>
<keyword evidence="3 6" id="KW-1133">Transmembrane helix</keyword>
<evidence type="ECO:0000256" key="3">
    <source>
        <dbReference type="ARBA" id="ARBA00022989"/>
    </source>
</evidence>
<evidence type="ECO:0000313" key="9">
    <source>
        <dbReference type="Proteomes" id="UP001500967"/>
    </source>
</evidence>
<keyword evidence="6" id="KW-0813">Transport</keyword>
<evidence type="ECO:0000256" key="1">
    <source>
        <dbReference type="ARBA" id="ARBA00004141"/>
    </source>
</evidence>
<sequence>MTSVIFEREIAPVLRNPLGLVFTVAQPLVFLLLFGPLLGDVPGTGWQWFVPGILVMTGLFATAGAGWGIQAELQGGSMERILVTPVSRASILAGKTLKESLSLLAQAVLIVLVAMPLGFRLHLLPVLAGLALLAVFGVGLGSLAIALAIVTRKQPETFWGAHQFLLFPLVLLSGVLLPVEGGPGWLATAARLNPLTYLVEAERALFAGDFLDSSVLWGAIGAVLTAAVGLTVGARAMRTAAL</sequence>
<dbReference type="PIRSF" id="PIRSF006648">
    <property type="entry name" value="DrrB"/>
    <property type="match status" value="1"/>
</dbReference>
<keyword evidence="9" id="KW-1185">Reference proteome</keyword>
<keyword evidence="5" id="KW-0046">Antibiotic resistance</keyword>
<reference evidence="8 9" key="1">
    <citation type="journal article" date="2019" name="Int. J. Syst. Evol. Microbiol.">
        <title>The Global Catalogue of Microorganisms (GCM) 10K type strain sequencing project: providing services to taxonomists for standard genome sequencing and annotation.</title>
        <authorList>
            <consortium name="The Broad Institute Genomics Platform"/>
            <consortium name="The Broad Institute Genome Sequencing Center for Infectious Disease"/>
            <person name="Wu L."/>
            <person name="Ma J."/>
        </authorList>
    </citation>
    <scope>NUCLEOTIDE SEQUENCE [LARGE SCALE GENOMIC DNA]</scope>
    <source>
        <strain evidence="8 9">JCM 10425</strain>
    </source>
</reference>
<comment type="similarity">
    <text evidence="6">Belongs to the ABC-2 integral membrane protein family.</text>
</comment>
<dbReference type="InterPro" id="IPR013525">
    <property type="entry name" value="ABC2_TM"/>
</dbReference>
<protein>
    <recommendedName>
        <fullName evidence="6">Transport permease protein</fullName>
    </recommendedName>
</protein>
<keyword evidence="4 6" id="KW-0472">Membrane</keyword>
<name>A0ABN0V952_9ACTN</name>
<comment type="subcellular location">
    <subcellularLocation>
        <location evidence="6">Cell membrane</location>
        <topology evidence="6">Multi-pass membrane protein</topology>
    </subcellularLocation>
    <subcellularLocation>
        <location evidence="1">Membrane</location>
        <topology evidence="1">Multi-pass membrane protein</topology>
    </subcellularLocation>
</comment>
<dbReference type="PROSITE" id="PS51012">
    <property type="entry name" value="ABC_TM2"/>
    <property type="match status" value="1"/>
</dbReference>
<evidence type="ECO:0000259" key="7">
    <source>
        <dbReference type="PROSITE" id="PS51012"/>
    </source>
</evidence>
<feature type="transmembrane region" description="Helical" evidence="6">
    <location>
        <begin position="215"/>
        <end position="234"/>
    </location>
</feature>
<feature type="transmembrane region" description="Helical" evidence="6">
    <location>
        <begin position="125"/>
        <end position="150"/>
    </location>
</feature>
<evidence type="ECO:0000256" key="4">
    <source>
        <dbReference type="ARBA" id="ARBA00023136"/>
    </source>
</evidence>
<feature type="transmembrane region" description="Helical" evidence="6">
    <location>
        <begin position="45"/>
        <end position="69"/>
    </location>
</feature>
<keyword evidence="2 6" id="KW-0812">Transmembrane</keyword>
<accession>A0ABN0V952</accession>
<dbReference type="Pfam" id="PF01061">
    <property type="entry name" value="ABC2_membrane"/>
    <property type="match status" value="1"/>
</dbReference>
<dbReference type="InterPro" id="IPR051784">
    <property type="entry name" value="Nod_factor_ABC_transporter"/>
</dbReference>
<evidence type="ECO:0000256" key="2">
    <source>
        <dbReference type="ARBA" id="ARBA00022692"/>
    </source>
</evidence>
<evidence type="ECO:0000313" key="8">
    <source>
        <dbReference type="EMBL" id="GAA0281788.1"/>
    </source>
</evidence>
<dbReference type="Proteomes" id="UP001500967">
    <property type="component" value="Unassembled WGS sequence"/>
</dbReference>
<comment type="caution">
    <text evidence="8">The sequence shown here is derived from an EMBL/GenBank/DDBJ whole genome shotgun (WGS) entry which is preliminary data.</text>
</comment>
<dbReference type="PANTHER" id="PTHR43229:SF2">
    <property type="entry name" value="NODULATION PROTEIN J"/>
    <property type="match status" value="1"/>
</dbReference>
<dbReference type="PRINTS" id="PR00164">
    <property type="entry name" value="ABC2TRNSPORT"/>
</dbReference>
<dbReference type="InterPro" id="IPR000412">
    <property type="entry name" value="ABC_2_transport"/>
</dbReference>
<dbReference type="EMBL" id="BAAAGX010000046">
    <property type="protein sequence ID" value="GAA0281788.1"/>
    <property type="molecule type" value="Genomic_DNA"/>
</dbReference>
<dbReference type="PANTHER" id="PTHR43229">
    <property type="entry name" value="NODULATION PROTEIN J"/>
    <property type="match status" value="1"/>
</dbReference>
<evidence type="ECO:0000256" key="5">
    <source>
        <dbReference type="ARBA" id="ARBA00023251"/>
    </source>
</evidence>
<dbReference type="InterPro" id="IPR047817">
    <property type="entry name" value="ABC2_TM_bact-type"/>
</dbReference>
<feature type="transmembrane region" description="Helical" evidence="6">
    <location>
        <begin position="101"/>
        <end position="119"/>
    </location>
</feature>
<evidence type="ECO:0000256" key="6">
    <source>
        <dbReference type="RuleBase" id="RU361157"/>
    </source>
</evidence>
<gene>
    <name evidence="8" type="ORF">GCM10009539_82090</name>
</gene>
<proteinExistence type="inferred from homology"/>